<evidence type="ECO:0008006" key="3">
    <source>
        <dbReference type="Google" id="ProtNLM"/>
    </source>
</evidence>
<name>A0A285UTH0_9HYPH</name>
<gene>
    <name evidence="1" type="ORF">SAMN05892877_11361</name>
</gene>
<dbReference type="OrthoDB" id="5522207at2"/>
<evidence type="ECO:0000313" key="1">
    <source>
        <dbReference type="EMBL" id="SOC44678.1"/>
    </source>
</evidence>
<reference evidence="1 2" key="1">
    <citation type="submission" date="2017-08" db="EMBL/GenBank/DDBJ databases">
        <authorList>
            <person name="de Groot N.N."/>
        </authorList>
    </citation>
    <scope>NUCLEOTIDE SEQUENCE [LARGE SCALE GENOMIC DNA]</scope>
    <source>
        <strain evidence="1 2">JC85</strain>
    </source>
</reference>
<accession>A0A285UTH0</accession>
<dbReference type="AlphaFoldDB" id="A0A285UTH0"/>
<protein>
    <recommendedName>
        <fullName evidence="3">Plasmid related protein</fullName>
    </recommendedName>
</protein>
<organism evidence="1 2">
    <name type="scientific">Rhizobium subbaraonis</name>
    <dbReference type="NCBI Taxonomy" id="908946"/>
    <lineage>
        <taxon>Bacteria</taxon>
        <taxon>Pseudomonadati</taxon>
        <taxon>Pseudomonadota</taxon>
        <taxon>Alphaproteobacteria</taxon>
        <taxon>Hyphomicrobiales</taxon>
        <taxon>Rhizobiaceae</taxon>
        <taxon>Rhizobium/Agrobacterium group</taxon>
        <taxon>Rhizobium</taxon>
    </lineage>
</organism>
<keyword evidence="2" id="KW-1185">Reference proteome</keyword>
<proteinExistence type="predicted"/>
<sequence>MTSEDLSQLPQPKFPAGKVVFSSSITDLVERGRFDPARYLRRHLKGDWGDQCDADWQSNDTAVKTGEEILMSVYYIDPALTLWILTESDRSVTTLMLPDEH</sequence>
<dbReference type="EMBL" id="OBQD01000013">
    <property type="protein sequence ID" value="SOC44678.1"/>
    <property type="molecule type" value="Genomic_DNA"/>
</dbReference>
<evidence type="ECO:0000313" key="2">
    <source>
        <dbReference type="Proteomes" id="UP000219167"/>
    </source>
</evidence>
<dbReference type="RefSeq" id="WP_097141596.1">
    <property type="nucleotide sequence ID" value="NZ_OBQD01000013.1"/>
</dbReference>
<dbReference type="Proteomes" id="UP000219167">
    <property type="component" value="Unassembled WGS sequence"/>
</dbReference>